<evidence type="ECO:0000313" key="2">
    <source>
        <dbReference type="Proteomes" id="UP000823928"/>
    </source>
</evidence>
<evidence type="ECO:0008006" key="3">
    <source>
        <dbReference type="Google" id="ProtNLM"/>
    </source>
</evidence>
<protein>
    <recommendedName>
        <fullName evidence="3">DUF4209 domain-containing protein</fullName>
    </recommendedName>
</protein>
<dbReference type="EMBL" id="DVIU01000038">
    <property type="protein sequence ID" value="HIS35360.1"/>
    <property type="molecule type" value="Genomic_DNA"/>
</dbReference>
<evidence type="ECO:0000313" key="1">
    <source>
        <dbReference type="EMBL" id="HIS35360.1"/>
    </source>
</evidence>
<name>A0A9D1JMN8_9BACT</name>
<accession>A0A9D1JMN8</accession>
<dbReference type="Proteomes" id="UP000823928">
    <property type="component" value="Unassembled WGS sequence"/>
</dbReference>
<organism evidence="1 2">
    <name type="scientific">Candidatus Scatousia excrementigallinarum</name>
    <dbReference type="NCBI Taxonomy" id="2840935"/>
    <lineage>
        <taxon>Bacteria</taxon>
        <taxon>Candidatus Scatousia</taxon>
    </lineage>
</organism>
<sequence>MKNYFEHEVKVKFFDGILEHSCEWQWFINYIEKEFKGFKDITNFQDFLNSYAEIKDVYAYLIKLNSSIGGLKFEFTTTWLKQIYLCTQIYSGTRQINDVWKEFDNNFIKHFATIIHITKLQNIKESSQYIFSALIFMQNNIFELFDLSIVKDNEQLILKCLSEINIKDIQDLISRFKNNIKEVIIPANLKLLEEYKSKILNVNSFSFQKFSLPKDISWEEQFVFDMLQTEISGNELIPLATFNGVSTPDISRWTAPILEKLNKYFNDETASFIIETVRCILYKKAPSAKTMEWHFKLVISDLRNKNELEPWHEIKSSSLLFIGLLLKEKIVYQSVKNKFMQQFIRELSKFKDLNTILQFKKHNILFSIQQKEKLDEYNNSLANNIKNIERTHEFLDYCRNDFVVNGIRDETLKIIYDKFTSFIEKEDNSVSISMLFYSFMQLLLRLSSNLCLDRLKVKKLMIWLQQLWQNDYYDRCLKLMHTIGSSVSISNEEINKINEVFIKKPLIGALYCFPIKKDSLLDLMSMHSKAALSLFCSMLNITRTFPIENNKFLDRHTVDNAFIQLIRDIITKKGYKLLNYIEPEVLYSEIYNDFIRNTQMYMAIFNQEQILYKEIKNRLTEYSLIDFDGHIYLAHLTQLFPILENKIREFGMYCNIVPFKEKADEFLHMKDASSVLQQILMDAYSETNDFLNVVDFFFVYQSMYNGNCLNIRNECAHGREYINSDSLVFGFKVTLICLKLILDRIDQIKNVEKPFCNLDF</sequence>
<proteinExistence type="predicted"/>
<reference evidence="1" key="1">
    <citation type="submission" date="2020-10" db="EMBL/GenBank/DDBJ databases">
        <authorList>
            <person name="Gilroy R."/>
        </authorList>
    </citation>
    <scope>NUCLEOTIDE SEQUENCE</scope>
    <source>
        <strain evidence="1">6276</strain>
    </source>
</reference>
<dbReference type="AlphaFoldDB" id="A0A9D1JMN8"/>
<gene>
    <name evidence="1" type="ORF">IAC10_01835</name>
</gene>
<reference evidence="1" key="2">
    <citation type="journal article" date="2021" name="PeerJ">
        <title>Extensive microbial diversity within the chicken gut microbiome revealed by metagenomics and culture.</title>
        <authorList>
            <person name="Gilroy R."/>
            <person name="Ravi A."/>
            <person name="Getino M."/>
            <person name="Pursley I."/>
            <person name="Horton D.L."/>
            <person name="Alikhan N.F."/>
            <person name="Baker D."/>
            <person name="Gharbi K."/>
            <person name="Hall N."/>
            <person name="Watson M."/>
            <person name="Adriaenssens E.M."/>
            <person name="Foster-Nyarko E."/>
            <person name="Jarju S."/>
            <person name="Secka A."/>
            <person name="Antonio M."/>
            <person name="Oren A."/>
            <person name="Chaudhuri R.R."/>
            <person name="La Ragione R."/>
            <person name="Hildebrand F."/>
            <person name="Pallen M.J."/>
        </authorList>
    </citation>
    <scope>NUCLEOTIDE SEQUENCE</scope>
    <source>
        <strain evidence="1">6276</strain>
    </source>
</reference>
<comment type="caution">
    <text evidence="1">The sequence shown here is derived from an EMBL/GenBank/DDBJ whole genome shotgun (WGS) entry which is preliminary data.</text>
</comment>